<evidence type="ECO:0000256" key="1">
    <source>
        <dbReference type="SAM" id="SignalP"/>
    </source>
</evidence>
<dbReference type="AlphaFoldDB" id="A0A0P1IMN4"/>
<proteinExistence type="predicted"/>
<dbReference type="RefSeq" id="WP_106686078.1">
    <property type="nucleotide sequence ID" value="NZ_CYTO01000003.1"/>
</dbReference>
<feature type="signal peptide" evidence="1">
    <location>
        <begin position="1"/>
        <end position="19"/>
    </location>
</feature>
<keyword evidence="1" id="KW-0732">Signal</keyword>
<organism evidence="2 3">
    <name type="scientific">Cognatishimia activa</name>
    <dbReference type="NCBI Taxonomy" id="1715691"/>
    <lineage>
        <taxon>Bacteria</taxon>
        <taxon>Pseudomonadati</taxon>
        <taxon>Pseudomonadota</taxon>
        <taxon>Alphaproteobacteria</taxon>
        <taxon>Rhodobacterales</taxon>
        <taxon>Paracoccaceae</taxon>
        <taxon>Cognatishimia</taxon>
    </lineage>
</organism>
<evidence type="ECO:0000313" key="3">
    <source>
        <dbReference type="Proteomes" id="UP000051184"/>
    </source>
</evidence>
<reference evidence="3" key="1">
    <citation type="submission" date="2015-09" db="EMBL/GenBank/DDBJ databases">
        <authorList>
            <person name="Rodrigo-Torres Lidia"/>
            <person name="Arahal R.David."/>
        </authorList>
    </citation>
    <scope>NUCLEOTIDE SEQUENCE [LARGE SCALE GENOMIC DNA]</scope>
    <source>
        <strain evidence="3">CECT 5114</strain>
    </source>
</reference>
<dbReference type="Proteomes" id="UP000051184">
    <property type="component" value="Unassembled WGS sequence"/>
</dbReference>
<gene>
    <name evidence="2" type="ORF">TA5114_00674</name>
</gene>
<accession>A0A0P1IMN4</accession>
<keyword evidence="3" id="KW-1185">Reference proteome</keyword>
<feature type="chain" id="PRO_5006065429" evidence="1">
    <location>
        <begin position="20"/>
        <end position="214"/>
    </location>
</feature>
<protein>
    <submittedName>
        <fullName evidence="2">Uncharacterized protein</fullName>
    </submittedName>
</protein>
<sequence length="214" mass="23884">MIRLFMAAFSALAGKPAVGATVSVDAAADMKLTEALVGLKSDPYIKLADAELRIISVFDELRYDRADMDVLSGPMRDHAVEKLKPLGFKQVTGSSFLHAETGIRVLLPKSHALGGSPFDIARYTPRGEFDYYLLTPTQAACMMIDSYSKMKALERIKGLIKTQPINILRIADYLEKKPVHEDFEDTIGHLKFVQREAVESEPLRRRRALGSMRL</sequence>
<dbReference type="STRING" id="1715691.TA5113_00117"/>
<evidence type="ECO:0000313" key="2">
    <source>
        <dbReference type="EMBL" id="CUK24887.1"/>
    </source>
</evidence>
<dbReference type="EMBL" id="CYUE01000003">
    <property type="protein sequence ID" value="CUK24887.1"/>
    <property type="molecule type" value="Genomic_DNA"/>
</dbReference>
<name>A0A0P1IMN4_9RHOB</name>
<dbReference type="OrthoDB" id="7705018at2"/>